<dbReference type="SUPFAM" id="SSF57716">
    <property type="entry name" value="Glucocorticoid receptor-like (DNA-binding domain)"/>
    <property type="match status" value="1"/>
</dbReference>
<dbReference type="OrthoDB" id="413436at2759"/>
<reference evidence="4" key="1">
    <citation type="submission" date="2022-01" db="EMBL/GenBank/DDBJ databases">
        <authorList>
            <person name="King R."/>
        </authorList>
    </citation>
    <scope>NUCLEOTIDE SEQUENCE</scope>
</reference>
<evidence type="ECO:0000313" key="4">
    <source>
        <dbReference type="EMBL" id="CAH1397827.1"/>
    </source>
</evidence>
<dbReference type="PANTHER" id="PTHR19836:SF19">
    <property type="entry name" value="SMALL RIBOSOMAL SUBUNIT PROTEIN US14M"/>
    <property type="match status" value="1"/>
</dbReference>
<organism evidence="4 5">
    <name type="scientific">Nezara viridula</name>
    <name type="common">Southern green stink bug</name>
    <name type="synonym">Cimex viridulus</name>
    <dbReference type="NCBI Taxonomy" id="85310"/>
    <lineage>
        <taxon>Eukaryota</taxon>
        <taxon>Metazoa</taxon>
        <taxon>Ecdysozoa</taxon>
        <taxon>Arthropoda</taxon>
        <taxon>Hexapoda</taxon>
        <taxon>Insecta</taxon>
        <taxon>Pterygota</taxon>
        <taxon>Neoptera</taxon>
        <taxon>Paraneoptera</taxon>
        <taxon>Hemiptera</taxon>
        <taxon>Heteroptera</taxon>
        <taxon>Panheteroptera</taxon>
        <taxon>Pentatomomorpha</taxon>
        <taxon>Pentatomoidea</taxon>
        <taxon>Pentatomidae</taxon>
        <taxon>Pentatominae</taxon>
        <taxon>Nezara</taxon>
    </lineage>
</organism>
<dbReference type="Pfam" id="PF00253">
    <property type="entry name" value="Ribosomal_S14"/>
    <property type="match status" value="1"/>
</dbReference>
<protein>
    <recommendedName>
        <fullName evidence="6">28S ribosomal protein S14, mitochondrial</fullName>
    </recommendedName>
</protein>
<dbReference type="InterPro" id="IPR001209">
    <property type="entry name" value="Ribosomal_uS14"/>
</dbReference>
<evidence type="ECO:0000256" key="3">
    <source>
        <dbReference type="ARBA" id="ARBA00023274"/>
    </source>
</evidence>
<name>A0A9P0MPE0_NEZVI</name>
<dbReference type="GO" id="GO:0005763">
    <property type="term" value="C:mitochondrial small ribosomal subunit"/>
    <property type="evidence" value="ECO:0007669"/>
    <property type="project" value="TreeGrafter"/>
</dbReference>
<keyword evidence="3" id="KW-0687">Ribonucleoprotein</keyword>
<comment type="similarity">
    <text evidence="1">Belongs to the universal ribosomal protein uS14 family.</text>
</comment>
<dbReference type="GO" id="GO:0006412">
    <property type="term" value="P:translation"/>
    <property type="evidence" value="ECO:0007669"/>
    <property type="project" value="InterPro"/>
</dbReference>
<keyword evidence="2" id="KW-0689">Ribosomal protein</keyword>
<evidence type="ECO:0008006" key="6">
    <source>
        <dbReference type="Google" id="ProtNLM"/>
    </source>
</evidence>
<dbReference type="AlphaFoldDB" id="A0A9P0MPE0"/>
<keyword evidence="5" id="KW-1185">Reference proteome</keyword>
<accession>A0A9P0MPE0</accession>
<dbReference type="Gene3D" id="1.10.287.1480">
    <property type="match status" value="1"/>
</dbReference>
<evidence type="ECO:0000256" key="2">
    <source>
        <dbReference type="ARBA" id="ARBA00022980"/>
    </source>
</evidence>
<dbReference type="PANTHER" id="PTHR19836">
    <property type="entry name" value="30S RIBOSOMAL PROTEIN S14"/>
    <property type="match status" value="1"/>
</dbReference>
<dbReference type="GO" id="GO:0003735">
    <property type="term" value="F:structural constituent of ribosome"/>
    <property type="evidence" value="ECO:0007669"/>
    <property type="project" value="InterPro"/>
</dbReference>
<evidence type="ECO:0000313" key="5">
    <source>
        <dbReference type="Proteomes" id="UP001152798"/>
    </source>
</evidence>
<proteinExistence type="inferred from homology"/>
<dbReference type="Proteomes" id="UP001152798">
    <property type="component" value="Chromosome 4"/>
</dbReference>
<dbReference type="EMBL" id="OV725080">
    <property type="protein sequence ID" value="CAH1397827.1"/>
    <property type="molecule type" value="Genomic_DNA"/>
</dbReference>
<evidence type="ECO:0000256" key="1">
    <source>
        <dbReference type="ARBA" id="ARBA00009083"/>
    </source>
</evidence>
<sequence length="137" mass="16217">MYFLNNVYTLAAKNLGKISKVVNYVPQTEQVRTMALLWVDWRMKKDVRKRRNLAAHADTKLRIQCIRKNDVLPREIREIADKEIEELPNDCLGPKIVNRCAFTSRPRGIVHRWRASRIVFRDFADHNRMSGVQRALW</sequence>
<gene>
    <name evidence="4" type="ORF">NEZAVI_LOCUS7587</name>
</gene>